<feature type="compositionally biased region" description="Basic and acidic residues" evidence="3">
    <location>
        <begin position="306"/>
        <end position="317"/>
    </location>
</feature>
<reference evidence="5 6" key="1">
    <citation type="journal article" date="2020" name="ISME J.">
        <title>Uncovering the hidden diversity of litter-decomposition mechanisms in mushroom-forming fungi.</title>
        <authorList>
            <person name="Floudas D."/>
            <person name="Bentzer J."/>
            <person name="Ahren D."/>
            <person name="Johansson T."/>
            <person name="Persson P."/>
            <person name="Tunlid A."/>
        </authorList>
    </citation>
    <scope>NUCLEOTIDE SEQUENCE [LARGE SCALE GENOMIC DNA]</scope>
    <source>
        <strain evidence="5 6">CBS 291.85</strain>
    </source>
</reference>
<name>A0A8H5CWJ1_9AGAR</name>
<dbReference type="Proteomes" id="UP000559256">
    <property type="component" value="Unassembled WGS sequence"/>
</dbReference>
<evidence type="ECO:0000313" key="6">
    <source>
        <dbReference type="Proteomes" id="UP000559256"/>
    </source>
</evidence>
<accession>A0A8H5CWJ1</accession>
<dbReference type="CDD" id="cd00180">
    <property type="entry name" value="PKc"/>
    <property type="match status" value="1"/>
</dbReference>
<sequence>MTHPSNLQSISHALDTWVINDDIVDDLEERQAAYHDPDSNTWRKRKSRNELETYQVISPHPRILPIIGIDKEGYAVFKYQCNGDLWRFLAKNFSTPSNVPITTRIVWAVEIAQGLAHLHHKKVVWADAHLANILLSDEGHALLCDFAFSVRNPKFFHSFRTVPPPIFFCPKTYYGIQPTHVDIFSFAIIFFVLLDYRFPFTEDVTPNQEVQDNTVDKHIAKQFDVLRDAVLHKYFGEILDDCFHVRIVTGDVLVQRLLDAHAKWFSETGQVVKPDVSFPQEPEIIPIVPVPLMQMFPVNGENGWSHAEDDSSDERLQRGSQSEAAF</sequence>
<dbReference type="SMART" id="SM00220">
    <property type="entry name" value="S_TKc"/>
    <property type="match status" value="1"/>
</dbReference>
<proteinExistence type="predicted"/>
<evidence type="ECO:0000313" key="5">
    <source>
        <dbReference type="EMBL" id="KAF5348368.1"/>
    </source>
</evidence>
<dbReference type="AlphaFoldDB" id="A0A8H5CWJ1"/>
<dbReference type="GO" id="GO:0005886">
    <property type="term" value="C:plasma membrane"/>
    <property type="evidence" value="ECO:0007669"/>
    <property type="project" value="TreeGrafter"/>
</dbReference>
<gene>
    <name evidence="5" type="ORF">D9758_010888</name>
</gene>
<dbReference type="Pfam" id="PF00069">
    <property type="entry name" value="Pkinase"/>
    <property type="match status" value="1"/>
</dbReference>
<evidence type="ECO:0000256" key="1">
    <source>
        <dbReference type="ARBA" id="ARBA00022741"/>
    </source>
</evidence>
<dbReference type="InterPro" id="IPR000719">
    <property type="entry name" value="Prot_kinase_dom"/>
</dbReference>
<dbReference type="SUPFAM" id="SSF56112">
    <property type="entry name" value="Protein kinase-like (PK-like)"/>
    <property type="match status" value="1"/>
</dbReference>
<dbReference type="EMBL" id="JAACJM010000086">
    <property type="protein sequence ID" value="KAF5348368.1"/>
    <property type="molecule type" value="Genomic_DNA"/>
</dbReference>
<protein>
    <recommendedName>
        <fullName evidence="4">Protein kinase domain-containing protein</fullName>
    </recommendedName>
</protein>
<evidence type="ECO:0000256" key="3">
    <source>
        <dbReference type="SAM" id="MobiDB-lite"/>
    </source>
</evidence>
<dbReference type="PANTHER" id="PTHR27001">
    <property type="entry name" value="OS01G0253100 PROTEIN"/>
    <property type="match status" value="1"/>
</dbReference>
<keyword evidence="2" id="KW-0067">ATP-binding</keyword>
<keyword evidence="1" id="KW-0547">Nucleotide-binding</keyword>
<dbReference type="PROSITE" id="PS50011">
    <property type="entry name" value="PROTEIN_KINASE_DOM"/>
    <property type="match status" value="1"/>
</dbReference>
<dbReference type="GO" id="GO:0005524">
    <property type="term" value="F:ATP binding"/>
    <property type="evidence" value="ECO:0007669"/>
    <property type="project" value="UniProtKB-KW"/>
</dbReference>
<dbReference type="PANTHER" id="PTHR27001:SF931">
    <property type="entry name" value="OS11G0664100 PROTEIN"/>
    <property type="match status" value="1"/>
</dbReference>
<keyword evidence="6" id="KW-1185">Reference proteome</keyword>
<dbReference type="Gene3D" id="1.10.510.10">
    <property type="entry name" value="Transferase(Phosphotransferase) domain 1"/>
    <property type="match status" value="1"/>
</dbReference>
<evidence type="ECO:0000256" key="2">
    <source>
        <dbReference type="ARBA" id="ARBA00022840"/>
    </source>
</evidence>
<dbReference type="GO" id="GO:0004672">
    <property type="term" value="F:protein kinase activity"/>
    <property type="evidence" value="ECO:0007669"/>
    <property type="project" value="InterPro"/>
</dbReference>
<comment type="caution">
    <text evidence="5">The sequence shown here is derived from an EMBL/GenBank/DDBJ whole genome shotgun (WGS) entry which is preliminary data.</text>
</comment>
<dbReference type="InterPro" id="IPR011009">
    <property type="entry name" value="Kinase-like_dom_sf"/>
</dbReference>
<feature type="region of interest" description="Disordered" evidence="3">
    <location>
        <begin position="301"/>
        <end position="326"/>
    </location>
</feature>
<dbReference type="OrthoDB" id="3030888at2759"/>
<organism evidence="5 6">
    <name type="scientific">Tetrapyrgos nigripes</name>
    <dbReference type="NCBI Taxonomy" id="182062"/>
    <lineage>
        <taxon>Eukaryota</taxon>
        <taxon>Fungi</taxon>
        <taxon>Dikarya</taxon>
        <taxon>Basidiomycota</taxon>
        <taxon>Agaricomycotina</taxon>
        <taxon>Agaricomycetes</taxon>
        <taxon>Agaricomycetidae</taxon>
        <taxon>Agaricales</taxon>
        <taxon>Marasmiineae</taxon>
        <taxon>Marasmiaceae</taxon>
        <taxon>Tetrapyrgos</taxon>
    </lineage>
</organism>
<feature type="domain" description="Protein kinase" evidence="4">
    <location>
        <begin position="1"/>
        <end position="258"/>
    </location>
</feature>
<evidence type="ECO:0000259" key="4">
    <source>
        <dbReference type="PROSITE" id="PS50011"/>
    </source>
</evidence>